<dbReference type="AlphaFoldDB" id="A0A556QJS9"/>
<sequence>MERRVERRFDVPASNVALKIDTFSGSVRIEASDGNTIEVVVVQSADVTTEAAMDDRLAALDLVMTQQDGTVMLTADYRKYAVFSWKSWPPVALSYEIKVPRRCDVQVFAREGSIVVGSLQGRVVLGNEAGGIFTRDIDGPVTARSKSGEIAITAATGAIDASTASGNITVGRAGSSTRLSSDGGYIELQQASGEVKISGNGSDAKVGFTTPIAYPVDIAVSGGSIMLVVESGGAATFDLRSSMFGKVSVRGAIPLKVTAGKPGRSKLQATLNGGGPVIMARASGGSVVLRGVEPLPEARAENPNGSVGP</sequence>
<dbReference type="RefSeq" id="WP_144230709.1">
    <property type="nucleotide sequence ID" value="NZ_CBCRVV010000017.1"/>
</dbReference>
<dbReference type="EMBL" id="VMBG01000002">
    <property type="protein sequence ID" value="TSJ76889.1"/>
    <property type="molecule type" value="Genomic_DNA"/>
</dbReference>
<evidence type="ECO:0000313" key="2">
    <source>
        <dbReference type="Proteomes" id="UP000315648"/>
    </source>
</evidence>
<dbReference type="OrthoDB" id="113158at2"/>
<proteinExistence type="predicted"/>
<evidence type="ECO:0000313" key="1">
    <source>
        <dbReference type="EMBL" id="TSJ76889.1"/>
    </source>
</evidence>
<dbReference type="Proteomes" id="UP000315648">
    <property type="component" value="Unassembled WGS sequence"/>
</dbReference>
<name>A0A556QJS9_9BACT</name>
<organism evidence="1 2">
    <name type="scientific">Rariglobus hedericola</name>
    <dbReference type="NCBI Taxonomy" id="2597822"/>
    <lineage>
        <taxon>Bacteria</taxon>
        <taxon>Pseudomonadati</taxon>
        <taxon>Verrucomicrobiota</taxon>
        <taxon>Opitutia</taxon>
        <taxon>Opitutales</taxon>
        <taxon>Opitutaceae</taxon>
        <taxon>Rariglobus</taxon>
    </lineage>
</organism>
<accession>A0A556QJS9</accession>
<gene>
    <name evidence="1" type="ORF">FPL22_12285</name>
</gene>
<reference evidence="1 2" key="1">
    <citation type="submission" date="2019-07" db="EMBL/GenBank/DDBJ databases">
        <title>Description of 53C-WASEF.</title>
        <authorList>
            <person name="Pitt A."/>
            <person name="Hahn M.W."/>
        </authorList>
    </citation>
    <scope>NUCLEOTIDE SEQUENCE [LARGE SCALE GENOMIC DNA]</scope>
    <source>
        <strain evidence="1 2">53C-WASEF</strain>
    </source>
</reference>
<protein>
    <submittedName>
        <fullName evidence="1">DUF4097 domain-containing protein</fullName>
    </submittedName>
</protein>
<comment type="caution">
    <text evidence="1">The sequence shown here is derived from an EMBL/GenBank/DDBJ whole genome shotgun (WGS) entry which is preliminary data.</text>
</comment>
<keyword evidence="2" id="KW-1185">Reference proteome</keyword>